<reference evidence="2 3" key="1">
    <citation type="submission" date="2016-01" db="EMBL/GenBank/DDBJ databases">
        <title>Genome sequence of the acidophilic iron oxidising Ferrovum strain Z-31.</title>
        <authorList>
            <person name="Poehlein A."/>
            <person name="Ullrich S.R."/>
            <person name="Schloemann M."/>
            <person name="Muehling M."/>
            <person name="Daniel R."/>
        </authorList>
    </citation>
    <scope>NUCLEOTIDE SEQUENCE [LARGE SCALE GENOMIC DNA]</scope>
    <source>
        <strain evidence="2 3">Z-31</strain>
    </source>
</reference>
<evidence type="ECO:0000256" key="1">
    <source>
        <dbReference type="SAM" id="MobiDB-lite"/>
    </source>
</evidence>
<dbReference type="EMBL" id="LRRD01000089">
    <property type="protein sequence ID" value="KXW57223.1"/>
    <property type="molecule type" value="Genomic_DNA"/>
</dbReference>
<evidence type="ECO:0000313" key="2">
    <source>
        <dbReference type="EMBL" id="KXW57223.1"/>
    </source>
</evidence>
<gene>
    <name evidence="2" type="ORF">FEMY_22530</name>
</gene>
<feature type="region of interest" description="Disordered" evidence="1">
    <location>
        <begin position="1"/>
        <end position="20"/>
    </location>
</feature>
<protein>
    <submittedName>
        <fullName evidence="2">Uncharacterized protein</fullName>
    </submittedName>
</protein>
<comment type="caution">
    <text evidence="2">The sequence shown here is derived from an EMBL/GenBank/DDBJ whole genome shotgun (WGS) entry which is preliminary data.</text>
</comment>
<dbReference type="STRING" id="1789004.FEMY_22530"/>
<dbReference type="PATRIC" id="fig|1789004.3.peg.2369"/>
<proteinExistence type="predicted"/>
<evidence type="ECO:0000313" key="3">
    <source>
        <dbReference type="Proteomes" id="UP000075653"/>
    </source>
</evidence>
<dbReference type="Proteomes" id="UP000075653">
    <property type="component" value="Unassembled WGS sequence"/>
</dbReference>
<dbReference type="AlphaFoldDB" id="A0A149VVG4"/>
<organism evidence="2 3">
    <name type="scientific">Ferrovum myxofaciens</name>
    <dbReference type="NCBI Taxonomy" id="416213"/>
    <lineage>
        <taxon>Bacteria</taxon>
        <taxon>Pseudomonadati</taxon>
        <taxon>Pseudomonadota</taxon>
        <taxon>Betaproteobacteria</taxon>
        <taxon>Ferrovales</taxon>
        <taxon>Ferrovaceae</taxon>
        <taxon>Ferrovum</taxon>
    </lineage>
</organism>
<keyword evidence="3" id="KW-1185">Reference proteome</keyword>
<name>A0A149VVG4_9PROT</name>
<sequence length="80" mass="9526">MKSRQQGWYGAPPRKTYPQPSGLNRGIDFLIDAHWTPEQALAVVELLDDLRNRIWNHYQSSLFELLRQNIQTECRRHRHA</sequence>
<accession>A0A149VVG4</accession>
<dbReference type="RefSeq" id="WP_062188543.1">
    <property type="nucleotide sequence ID" value="NZ_CP149478.1"/>
</dbReference>